<keyword evidence="2" id="KW-1185">Reference proteome</keyword>
<dbReference type="EMBL" id="JBHSKJ010000004">
    <property type="protein sequence ID" value="MFC5144744.1"/>
    <property type="molecule type" value="Genomic_DNA"/>
</dbReference>
<evidence type="ECO:0000313" key="1">
    <source>
        <dbReference type="EMBL" id="MFC5144744.1"/>
    </source>
</evidence>
<dbReference type="RefSeq" id="WP_382038780.1">
    <property type="nucleotide sequence ID" value="NZ_JBHSKJ010000004.1"/>
</dbReference>
<organism evidence="1 2">
    <name type="scientific">Streptomyces aureoversilis</name>
    <dbReference type="NCBI Taxonomy" id="67277"/>
    <lineage>
        <taxon>Bacteria</taxon>
        <taxon>Bacillati</taxon>
        <taxon>Actinomycetota</taxon>
        <taxon>Actinomycetes</taxon>
        <taxon>Kitasatosporales</taxon>
        <taxon>Streptomycetaceae</taxon>
        <taxon>Streptomyces</taxon>
    </lineage>
</organism>
<evidence type="ECO:0000313" key="2">
    <source>
        <dbReference type="Proteomes" id="UP001596222"/>
    </source>
</evidence>
<dbReference type="Proteomes" id="UP001596222">
    <property type="component" value="Unassembled WGS sequence"/>
</dbReference>
<sequence>MTAGRPRPTAWHRVLEATGTPPGRDRAAYLPVRLPLPRYLQSHLIAVCTVTARTDERRGAALALRPVGFGIIGPVRALATAHRSRTLTALSARVPA</sequence>
<protein>
    <submittedName>
        <fullName evidence="1">Uncharacterized protein</fullName>
    </submittedName>
</protein>
<accession>A0ABV9ZW54</accession>
<name>A0ABV9ZW54_9ACTN</name>
<comment type="caution">
    <text evidence="1">The sequence shown here is derived from an EMBL/GenBank/DDBJ whole genome shotgun (WGS) entry which is preliminary data.</text>
</comment>
<gene>
    <name evidence="1" type="ORF">ACFPP6_08670</name>
</gene>
<reference evidence="2" key="1">
    <citation type="journal article" date="2019" name="Int. J. Syst. Evol. Microbiol.">
        <title>The Global Catalogue of Microorganisms (GCM) 10K type strain sequencing project: providing services to taxonomists for standard genome sequencing and annotation.</title>
        <authorList>
            <consortium name="The Broad Institute Genomics Platform"/>
            <consortium name="The Broad Institute Genome Sequencing Center for Infectious Disease"/>
            <person name="Wu L."/>
            <person name="Ma J."/>
        </authorList>
    </citation>
    <scope>NUCLEOTIDE SEQUENCE [LARGE SCALE GENOMIC DNA]</scope>
    <source>
        <strain evidence="2">CGMCC 4.1641</strain>
    </source>
</reference>
<proteinExistence type="predicted"/>